<feature type="domain" description="Fumarate lyase N-terminal" evidence="3">
    <location>
        <begin position="23"/>
        <end position="292"/>
    </location>
</feature>
<dbReference type="Gene3D" id="1.20.200.10">
    <property type="entry name" value="Fumarase/aspartase (Central domain)"/>
    <property type="match status" value="1"/>
</dbReference>
<dbReference type="GO" id="GO:0019619">
    <property type="term" value="P:3,4-dihydroxybenzoate catabolic process"/>
    <property type="evidence" value="ECO:0007669"/>
    <property type="project" value="InterPro"/>
</dbReference>
<dbReference type="RefSeq" id="WP_152586613.1">
    <property type="nucleotide sequence ID" value="NZ_CP045423.1"/>
</dbReference>
<dbReference type="GO" id="GO:0016829">
    <property type="term" value="F:lyase activity"/>
    <property type="evidence" value="ECO:0007669"/>
    <property type="project" value="UniProtKB-ARBA"/>
</dbReference>
<dbReference type="GO" id="GO:0047472">
    <property type="term" value="F:3-carboxy-cis,cis-muconate cycloisomerase activity"/>
    <property type="evidence" value="ECO:0007669"/>
    <property type="project" value="UniProtKB-UniRule"/>
</dbReference>
<name>A0A5P9JWK3_9HYPH</name>
<dbReference type="AlphaFoldDB" id="A0A5P9JWK3"/>
<dbReference type="EC" id="5.5.1.2" evidence="2"/>
<dbReference type="NCBIfam" id="TIGR02426">
    <property type="entry name" value="protocat_pcaB"/>
    <property type="match status" value="1"/>
</dbReference>
<keyword evidence="4" id="KW-0413">Isomerase</keyword>
<proteinExistence type="inferred from homology"/>
<dbReference type="PRINTS" id="PR00145">
    <property type="entry name" value="ARGSUCLYASE"/>
</dbReference>
<dbReference type="KEGG" id="mico:GDR74_12515"/>
<evidence type="ECO:0000313" key="4">
    <source>
        <dbReference type="EMBL" id="QFU16977.1"/>
    </source>
</evidence>
<dbReference type="Pfam" id="PF00206">
    <property type="entry name" value="Lyase_1"/>
    <property type="match status" value="1"/>
</dbReference>
<dbReference type="InterPro" id="IPR000362">
    <property type="entry name" value="Fumarate_lyase_fam"/>
</dbReference>
<dbReference type="Proteomes" id="UP000325614">
    <property type="component" value="Chromosome"/>
</dbReference>
<gene>
    <name evidence="4" type="ORF">GDR74_12515</name>
</gene>
<reference evidence="4 5" key="1">
    <citation type="submission" date="2019-10" db="EMBL/GenBank/DDBJ databases">
        <title>Isolation, Identification of Microvirga thermotolerans HR1, a novel thermophilic bacterium and Comparative Genomics of the genus Microvirga.</title>
        <authorList>
            <person name="Li J."/>
            <person name="Zhang W."/>
            <person name="Lin M."/>
            <person name="Wang J."/>
        </authorList>
    </citation>
    <scope>NUCLEOTIDE SEQUENCE [LARGE SCALE GENOMIC DNA]</scope>
    <source>
        <strain evidence="4 5">HR1</strain>
    </source>
</reference>
<accession>A0A5P9JWK3</accession>
<dbReference type="PROSITE" id="PS00163">
    <property type="entry name" value="FUMARATE_LYASES"/>
    <property type="match status" value="1"/>
</dbReference>
<dbReference type="SUPFAM" id="SSF48557">
    <property type="entry name" value="L-aspartase-like"/>
    <property type="match status" value="1"/>
</dbReference>
<comment type="similarity">
    <text evidence="1">Belongs to the class-II fumarase/aspartase family.</text>
</comment>
<dbReference type="PANTHER" id="PTHR43172">
    <property type="entry name" value="ADENYLOSUCCINATE LYASE"/>
    <property type="match status" value="1"/>
</dbReference>
<dbReference type="InterPro" id="IPR022761">
    <property type="entry name" value="Fumarate_lyase_N"/>
</dbReference>
<keyword evidence="5" id="KW-1185">Reference proteome</keyword>
<dbReference type="InterPro" id="IPR020557">
    <property type="entry name" value="Fumarate_lyase_CS"/>
</dbReference>
<evidence type="ECO:0000256" key="2">
    <source>
        <dbReference type="NCBIfam" id="TIGR02426"/>
    </source>
</evidence>
<evidence type="ECO:0000313" key="5">
    <source>
        <dbReference type="Proteomes" id="UP000325614"/>
    </source>
</evidence>
<dbReference type="InterPro" id="IPR008948">
    <property type="entry name" value="L-Aspartase-like"/>
</dbReference>
<protein>
    <recommendedName>
        <fullName evidence="2">3-carboxy-cis,cis-muconate cycloisomerase</fullName>
        <ecNumber evidence="2">5.5.1.2</ecNumber>
    </recommendedName>
</protein>
<dbReference type="InterPro" id="IPR012789">
    <property type="entry name" value="Protocat_PcaB-like"/>
</dbReference>
<dbReference type="PRINTS" id="PR00149">
    <property type="entry name" value="FUMRATELYASE"/>
</dbReference>
<organism evidence="4 5">
    <name type="scientific">Microvirga thermotolerans</name>
    <dbReference type="NCBI Taxonomy" id="2651334"/>
    <lineage>
        <taxon>Bacteria</taxon>
        <taxon>Pseudomonadati</taxon>
        <taxon>Pseudomonadota</taxon>
        <taxon>Alphaproteobacteria</taxon>
        <taxon>Hyphomicrobiales</taxon>
        <taxon>Methylobacteriaceae</taxon>
        <taxon>Microvirga</taxon>
    </lineage>
</organism>
<evidence type="ECO:0000256" key="1">
    <source>
        <dbReference type="ARBA" id="ARBA00034772"/>
    </source>
</evidence>
<dbReference type="PANTHER" id="PTHR43172:SF2">
    <property type="entry name" value="ADENYLOSUCCINATE LYASE C-TERMINAL DOMAIN-CONTAINING PROTEIN"/>
    <property type="match status" value="1"/>
</dbReference>
<evidence type="ECO:0000259" key="3">
    <source>
        <dbReference type="Pfam" id="PF00206"/>
    </source>
</evidence>
<dbReference type="EMBL" id="CP045423">
    <property type="protein sequence ID" value="QFU16977.1"/>
    <property type="molecule type" value="Genomic_DNA"/>
</dbReference>
<sequence length="357" mass="37699">MAGDPLSSSLLGALVGDGEVAALFSDEAELAAMLRVEEALAQAQAEIGLIGEDAAFRIVEACRTFVPDWNGLATGMSRDGVVVPELVRQLRQAVGEPYERAVHLGATSQDVVDTGLVLRLRDLAALLAGRIAALVETLRLLKRRDGDVGLVAHTRMQQALPFTAADKLDTWIQPLERHEEALREMEPRLLTLQLGGPIGNRGSFHGHGDALADALAERLGLAFAPAWHSQRDRIGAFAAWLSLVSGTLGKIGQDIALMAQNEVGQVRLASGGGSSAMPHKSNPVLAEVLVALARFNAGLLGTLHQALVHENERSGAAWTLEWLILPRMAETTGAGLAKAQALADGLRFVPSAAGKGA</sequence>
<dbReference type="NCBIfam" id="NF004631">
    <property type="entry name" value="PRK05975.1"/>
    <property type="match status" value="1"/>
</dbReference>